<evidence type="ECO:0000256" key="2">
    <source>
        <dbReference type="ARBA" id="ARBA00022679"/>
    </source>
</evidence>
<accession>A0A932CR43</accession>
<dbReference type="PROSITE" id="PS50991">
    <property type="entry name" value="PYR_CT"/>
    <property type="match status" value="1"/>
</dbReference>
<dbReference type="EMBL" id="JACPRF010000387">
    <property type="protein sequence ID" value="MBI2877744.1"/>
    <property type="molecule type" value="Genomic_DNA"/>
</dbReference>
<dbReference type="AlphaFoldDB" id="A0A932CR43"/>
<dbReference type="Proteomes" id="UP000769766">
    <property type="component" value="Unassembled WGS sequence"/>
</dbReference>
<feature type="domain" description="Pyruvate carboxyltransferase" evidence="3">
    <location>
        <begin position="60"/>
        <end position="330"/>
    </location>
</feature>
<dbReference type="SUPFAM" id="SSF51569">
    <property type="entry name" value="Aldolase"/>
    <property type="match status" value="1"/>
</dbReference>
<organism evidence="4 5">
    <name type="scientific">Tectimicrobiota bacterium</name>
    <dbReference type="NCBI Taxonomy" id="2528274"/>
    <lineage>
        <taxon>Bacteria</taxon>
        <taxon>Pseudomonadati</taxon>
        <taxon>Nitrospinota/Tectimicrobiota group</taxon>
        <taxon>Candidatus Tectimicrobiota</taxon>
    </lineage>
</organism>
<comment type="caution">
    <text evidence="4">The sequence shown here is derived from an EMBL/GenBank/DDBJ whole genome shotgun (WGS) entry which is preliminary data.</text>
</comment>
<gene>
    <name evidence="4" type="ORF">HYY20_12775</name>
</gene>
<evidence type="ECO:0000313" key="4">
    <source>
        <dbReference type="EMBL" id="MBI2877744.1"/>
    </source>
</evidence>
<dbReference type="InterPro" id="IPR000891">
    <property type="entry name" value="PYR_CT"/>
</dbReference>
<name>A0A932CR43_UNCTE</name>
<dbReference type="GO" id="GO:0016740">
    <property type="term" value="F:transferase activity"/>
    <property type="evidence" value="ECO:0007669"/>
    <property type="project" value="UniProtKB-KW"/>
</dbReference>
<keyword evidence="2" id="KW-0808">Transferase</keyword>
<dbReference type="Pfam" id="PF00682">
    <property type="entry name" value="HMGL-like"/>
    <property type="match status" value="1"/>
</dbReference>
<evidence type="ECO:0000259" key="3">
    <source>
        <dbReference type="PROSITE" id="PS50991"/>
    </source>
</evidence>
<protein>
    <submittedName>
        <fullName evidence="4">2-isopropylmalate synthase</fullName>
    </submittedName>
</protein>
<reference evidence="4" key="1">
    <citation type="submission" date="2020-07" db="EMBL/GenBank/DDBJ databases">
        <title>Huge and variable diversity of episymbiotic CPR bacteria and DPANN archaea in groundwater ecosystems.</title>
        <authorList>
            <person name="He C.Y."/>
            <person name="Keren R."/>
            <person name="Whittaker M."/>
            <person name="Farag I.F."/>
            <person name="Doudna J."/>
            <person name="Cate J.H.D."/>
            <person name="Banfield J.F."/>
        </authorList>
    </citation>
    <scope>NUCLEOTIDE SEQUENCE</scope>
    <source>
        <strain evidence="4">NC_groundwater_672_Ag_B-0.1um_62_36</strain>
    </source>
</reference>
<dbReference type="PANTHER" id="PTHR42880:SF1">
    <property type="entry name" value="ISOPROPYLMALATE_HOMOCITRATE_CITRAMALATE SYNTHASE FAMILY PROTEIN"/>
    <property type="match status" value="1"/>
</dbReference>
<evidence type="ECO:0000313" key="5">
    <source>
        <dbReference type="Proteomes" id="UP000769766"/>
    </source>
</evidence>
<dbReference type="InterPro" id="IPR013785">
    <property type="entry name" value="Aldolase_TIM"/>
</dbReference>
<proteinExistence type="inferred from homology"/>
<dbReference type="CDD" id="cd07947">
    <property type="entry name" value="DRE_TIM_Re_CS"/>
    <property type="match status" value="1"/>
</dbReference>
<dbReference type="PANTHER" id="PTHR42880">
    <property type="entry name" value="HOMOCITRATE SYNTHASE"/>
    <property type="match status" value="1"/>
</dbReference>
<evidence type="ECO:0000256" key="1">
    <source>
        <dbReference type="ARBA" id="ARBA00006154"/>
    </source>
</evidence>
<comment type="similarity">
    <text evidence="1">Belongs to the alpha-IPM synthase/homocitrate synthase family.</text>
</comment>
<dbReference type="Gene3D" id="3.20.20.70">
    <property type="entry name" value="Aldolase class I"/>
    <property type="match status" value="1"/>
</dbReference>
<sequence>MAKFQYLRPDKDHWREPTGAAIPLEHEDEADLLRHTFPYSEVPKVTFDGKPVPMDPPDDFWITCTTFRDGQQARPPYSVQQIVDLYDMMHRLGGPNGVIRQSEFFLYSDKDKEAVRKCREQGHRYPEITGWIRAVKSDFQLVKQLELKETGILTSASDYHIFLKLNWTREKALQEYLSLVRTAIEAGVTPRCHLEDITRADIYGFIIPFAQELMKIAQDAKTKVKVRLCDTMGYGMPFAEAALPRGVPKLVYAMVHDAGVPKEWLEWHGHNDFHKVHIDGVTAWLYGCAALNGTLLGFGERCGNPPIEAACIEYACLTGSTNGMDLTVISEIADYFKQKLGVHVSTNYPFVGDDFNVTRAGIHADGVIKNEEIYNIFDTAKILNRPLDVGVTDKSGVAGVCYWVNKQLNLTGDDRLKKDHPGIKQIVQWVDEEYKQNRTTAISTEELVDQIRLHLPEHANQKGK</sequence>